<dbReference type="CDD" id="cd16325">
    <property type="entry name" value="LolA"/>
    <property type="match status" value="1"/>
</dbReference>
<dbReference type="PATRIC" id="fig|573737.6.peg.4611"/>
<sequence>MGRGLTRRTLGLLAAALLSTAISLPANIAMAQSATAQSTSGSELILLQCILAQVGATGVINAHFVQTRTSPLLTTPAVTQGSLVFAREHGVIWQVHTPQPQGYVYGRERNARLDAEGNVLSLDSQRSPITQQINEWTSAFMRGDTSGLASQFAITTTGTLSHWSVTLMPTQPQIAQAVSRLTLTGDTVIRRVLLETRRGESVKWDFDKVRTTDKLDAREQRIFRAVE</sequence>
<dbReference type="HOGENOM" id="CLU_091014_3_2_4"/>
<reference evidence="3" key="1">
    <citation type="submission" date="2016-06" db="EMBL/GenBank/DDBJ databases">
        <title>Pandoraea oxalativorans DSM 23570 Genome Sequencing.</title>
        <authorList>
            <person name="Ee R."/>
            <person name="Lim Y.-L."/>
            <person name="Yong D."/>
            <person name="Yin W.-F."/>
            <person name="Chan K.-G."/>
        </authorList>
    </citation>
    <scope>NUCLEOTIDE SEQUENCE</scope>
    <source>
        <strain evidence="3">DSM 23570</strain>
    </source>
</reference>
<dbReference type="OrthoDB" id="7025041at2"/>
<dbReference type="InterPro" id="IPR004564">
    <property type="entry name" value="OM_lipoprot_carrier_LolA-like"/>
</dbReference>
<dbReference type="InterPro" id="IPR029046">
    <property type="entry name" value="LolA/LolB/LppX"/>
</dbReference>
<dbReference type="RefSeq" id="WP_046292173.1">
    <property type="nucleotide sequence ID" value="NZ_CP011253.3"/>
</dbReference>
<organism evidence="3 4">
    <name type="scientific">Pandoraea oxalativorans</name>
    <dbReference type="NCBI Taxonomy" id="573737"/>
    <lineage>
        <taxon>Bacteria</taxon>
        <taxon>Pseudomonadati</taxon>
        <taxon>Pseudomonadota</taxon>
        <taxon>Betaproteobacteria</taxon>
        <taxon>Burkholderiales</taxon>
        <taxon>Burkholderiaceae</taxon>
        <taxon>Pandoraea</taxon>
    </lineage>
</organism>
<dbReference type="AlphaFoldDB" id="A0A0E3U7M7"/>
<dbReference type="SUPFAM" id="SSF89392">
    <property type="entry name" value="Prokaryotic lipoproteins and lipoprotein localization factors"/>
    <property type="match status" value="1"/>
</dbReference>
<dbReference type="KEGG" id="pox:MB84_18255"/>
<evidence type="ECO:0000313" key="3">
    <source>
        <dbReference type="EMBL" id="AKC70999.1"/>
    </source>
</evidence>
<evidence type="ECO:0000256" key="1">
    <source>
        <dbReference type="ARBA" id="ARBA00022729"/>
    </source>
</evidence>
<dbReference type="Gene3D" id="2.50.20.10">
    <property type="entry name" value="Lipoprotein localisation LolA/LolB/LppX"/>
    <property type="match status" value="1"/>
</dbReference>
<dbReference type="Pfam" id="PF19574">
    <property type="entry name" value="LolA_3"/>
    <property type="match status" value="1"/>
</dbReference>
<protein>
    <recommendedName>
        <fullName evidence="5">Outer membrane lipoprotein carrier protein LolA</fullName>
    </recommendedName>
</protein>
<evidence type="ECO:0008006" key="5">
    <source>
        <dbReference type="Google" id="ProtNLM"/>
    </source>
</evidence>
<name>A0A0E3U7M7_9BURK</name>
<dbReference type="Proteomes" id="UP000035050">
    <property type="component" value="Chromosome"/>
</dbReference>
<proteinExistence type="predicted"/>
<gene>
    <name evidence="3" type="ORF">MB84_18255</name>
</gene>
<evidence type="ECO:0000256" key="2">
    <source>
        <dbReference type="SAM" id="SignalP"/>
    </source>
</evidence>
<feature type="signal peptide" evidence="2">
    <location>
        <begin position="1"/>
        <end position="31"/>
    </location>
</feature>
<keyword evidence="4" id="KW-1185">Reference proteome</keyword>
<evidence type="ECO:0000313" key="4">
    <source>
        <dbReference type="Proteomes" id="UP000035050"/>
    </source>
</evidence>
<dbReference type="EMBL" id="CP011253">
    <property type="protein sequence ID" value="AKC70999.1"/>
    <property type="molecule type" value="Genomic_DNA"/>
</dbReference>
<feature type="chain" id="PRO_5002412418" description="Outer membrane lipoprotein carrier protein LolA" evidence="2">
    <location>
        <begin position="32"/>
        <end position="227"/>
    </location>
</feature>
<keyword evidence="1 2" id="KW-0732">Signal</keyword>
<accession>A0A0E3U7M7</accession>